<name>A0A6M4WGE9_9ACTN</name>
<dbReference type="EMBL" id="CP049838">
    <property type="protein sequence ID" value="QJT06479.1"/>
    <property type="molecule type" value="Genomic_DNA"/>
</dbReference>
<organism evidence="1 3">
    <name type="scientific">Streptomyces asoensis</name>
    <dbReference type="NCBI Taxonomy" id="249586"/>
    <lineage>
        <taxon>Bacteria</taxon>
        <taxon>Bacillati</taxon>
        <taxon>Actinomycetota</taxon>
        <taxon>Actinomycetes</taxon>
        <taxon>Kitasatosporales</taxon>
        <taxon>Streptomycetaceae</taxon>
        <taxon>Streptomyces</taxon>
    </lineage>
</organism>
<protein>
    <submittedName>
        <fullName evidence="1">Uncharacterized protein</fullName>
    </submittedName>
</protein>
<dbReference type="EMBL" id="CP049838">
    <property type="protein sequence ID" value="QJS98990.1"/>
    <property type="molecule type" value="Genomic_DNA"/>
</dbReference>
<dbReference type="AlphaFoldDB" id="A0A6M4WGE9"/>
<proteinExistence type="predicted"/>
<evidence type="ECO:0000313" key="1">
    <source>
        <dbReference type="EMBL" id="QJS98990.1"/>
    </source>
</evidence>
<sequence length="209" mass="23328">MEFHSCPRGHAQEIRAAAGSFLCAPCIRQVERNLRALPGLHQECLHHIASTSRRMNNPTKVSGSRRRDHLNVSALDTRHNILAILESWSEIIVEELETVFPTRSVPHLARFLILNLEWLAAQPPAADFADEVESLHVELLRTIDPEPGNLRALIRECVMDNCPGIINASPQSGGSAGKSSISCSSGHSWEMHEWLALRHLMNRQRKDAA</sequence>
<gene>
    <name evidence="1" type="ORF">G9272_00415</name>
    <name evidence="2" type="ORF">G9272_44480</name>
</gene>
<dbReference type="Proteomes" id="UP000502665">
    <property type="component" value="Chromosome"/>
</dbReference>
<evidence type="ECO:0000313" key="2">
    <source>
        <dbReference type="EMBL" id="QJT06479.1"/>
    </source>
</evidence>
<keyword evidence="3" id="KW-1185">Reference proteome</keyword>
<evidence type="ECO:0000313" key="3">
    <source>
        <dbReference type="Proteomes" id="UP000502665"/>
    </source>
</evidence>
<reference evidence="1" key="1">
    <citation type="submission" date="2020-03" db="EMBL/GenBank/DDBJ databases">
        <title>Molecular networking-based the target discovery of potent antiproliferative macrolactams: 5/6/7/16 polycyclic ansamycins and glycosylated trienomycin from Streptomyces cacaoi subsp. asoensis.</title>
        <authorList>
            <person name="Liu L.-L."/>
        </authorList>
    </citation>
    <scope>NUCLEOTIDE SEQUENCE [LARGE SCALE GENOMIC DNA]</scope>
    <source>
        <strain evidence="1">H2S5</strain>
    </source>
</reference>
<accession>A0A6M4WGE9</accession>